<dbReference type="Proteomes" id="UP001321582">
    <property type="component" value="Chromosome"/>
</dbReference>
<keyword evidence="4" id="KW-0547">Nucleotide-binding</keyword>
<evidence type="ECO:0000313" key="12">
    <source>
        <dbReference type="Proteomes" id="UP001321582"/>
    </source>
</evidence>
<gene>
    <name evidence="11" type="primary">disA</name>
    <name evidence="11" type="ORF">HLVA_09600</name>
</gene>
<dbReference type="Gene3D" id="1.20.1260.110">
    <property type="entry name" value="DNA integrity scanning linker region"/>
    <property type="match status" value="1"/>
</dbReference>
<dbReference type="InterPro" id="IPR018906">
    <property type="entry name" value="DNA_integrity_scan_DisA_link"/>
</dbReference>
<dbReference type="Gene3D" id="3.40.1700.10">
    <property type="entry name" value="DNA integrity scanning protein, DisA, N-terminal domain"/>
    <property type="match status" value="1"/>
</dbReference>
<keyword evidence="7" id="KW-0460">Magnesium</keyword>
<evidence type="ECO:0000313" key="11">
    <source>
        <dbReference type="EMBL" id="BDU50391.1"/>
    </source>
</evidence>
<protein>
    <submittedName>
        <fullName evidence="11">DNA integrity scanning protein DisA</fullName>
    </submittedName>
</protein>
<dbReference type="GO" id="GO:0005524">
    <property type="term" value="F:ATP binding"/>
    <property type="evidence" value="ECO:0007669"/>
    <property type="project" value="UniProtKB-KW"/>
</dbReference>
<dbReference type="InterPro" id="IPR036888">
    <property type="entry name" value="DNA_integrity_DisA_N_sf"/>
</dbReference>
<sequence length="355" mass="40557">MKDNSAILKMLALASPGTDLRKGLDNILDAETGALIVVSGSSEILSISDGGFEINCNYEPEKIYELAKMDGAIIIDKEVKKILMANVHLQPNSKITTIESGTRHRTAERVAKQTGELVVSISERRKRITLYQNDERYMIRNITDIMSEANQGIKTLERYKTVLDKELKYLTIMEFDEMVTLYEVTHVIQRFEMLFKIADEIKKYIVELGVEGRLINMQLDELLMGTQEEFESLLKDYYNEESQLSMEDIIAGLNRLNQEEILIIENISYLLGYSKNYKTLDDKIVPKGYRVLGKILKLTKRDILKIVETFIDLTSILNATIDDISEIKGISKFKAKSIQNGLKRLKATILLEKEI</sequence>
<evidence type="ECO:0000256" key="3">
    <source>
        <dbReference type="ARBA" id="ARBA00022695"/>
    </source>
</evidence>
<dbReference type="Gene3D" id="1.10.150.20">
    <property type="entry name" value="5' to 3' exonuclease, C-terminal subdomain"/>
    <property type="match status" value="1"/>
</dbReference>
<keyword evidence="6" id="KW-0067">ATP-binding</keyword>
<dbReference type="AlphaFoldDB" id="A0AAU9D9X1"/>
<proteinExistence type="inferred from homology"/>
<dbReference type="SUPFAM" id="SSF47781">
    <property type="entry name" value="RuvA domain 2-like"/>
    <property type="match status" value="1"/>
</dbReference>
<evidence type="ECO:0000259" key="10">
    <source>
        <dbReference type="PROSITE" id="PS51794"/>
    </source>
</evidence>
<dbReference type="InterPro" id="IPR003390">
    <property type="entry name" value="DNA_integrity_scan_DisA_N"/>
</dbReference>
<keyword evidence="2" id="KW-0808">Transferase</keyword>
<evidence type="ECO:0000256" key="2">
    <source>
        <dbReference type="ARBA" id="ARBA00022679"/>
    </source>
</evidence>
<evidence type="ECO:0000256" key="1">
    <source>
        <dbReference type="ARBA" id="ARBA00000877"/>
    </source>
</evidence>
<evidence type="ECO:0000256" key="4">
    <source>
        <dbReference type="ARBA" id="ARBA00022741"/>
    </source>
</evidence>
<keyword evidence="8" id="KW-0238">DNA-binding</keyword>
<accession>A0AAU9D9X1</accession>
<dbReference type="RefSeq" id="WP_307905323.1">
    <property type="nucleotide sequence ID" value="NZ_AP027059.1"/>
</dbReference>
<name>A0AAU9D9X1_9FUSO</name>
<dbReference type="NCBIfam" id="NF010009">
    <property type="entry name" value="PRK13482.1"/>
    <property type="match status" value="1"/>
</dbReference>
<organism evidence="11 12">
    <name type="scientific">Haliovirga abyssi</name>
    <dbReference type="NCBI Taxonomy" id="2996794"/>
    <lineage>
        <taxon>Bacteria</taxon>
        <taxon>Fusobacteriati</taxon>
        <taxon>Fusobacteriota</taxon>
        <taxon>Fusobacteriia</taxon>
        <taxon>Fusobacteriales</taxon>
        <taxon>Haliovirgaceae</taxon>
        <taxon>Haliovirga</taxon>
    </lineage>
</organism>
<dbReference type="InterPro" id="IPR010994">
    <property type="entry name" value="RuvA_2-like"/>
</dbReference>
<dbReference type="InterPro" id="IPR023763">
    <property type="entry name" value="DNA_integrity_scanning_protein"/>
</dbReference>
<evidence type="ECO:0000256" key="9">
    <source>
        <dbReference type="ARBA" id="ARBA00023204"/>
    </source>
</evidence>
<dbReference type="InterPro" id="IPR050338">
    <property type="entry name" value="DisA"/>
</dbReference>
<evidence type="ECO:0000256" key="7">
    <source>
        <dbReference type="ARBA" id="ARBA00022842"/>
    </source>
</evidence>
<dbReference type="GO" id="GO:0006281">
    <property type="term" value="P:DNA repair"/>
    <property type="evidence" value="ECO:0007669"/>
    <property type="project" value="UniProtKB-KW"/>
</dbReference>
<feature type="domain" description="DAC" evidence="10">
    <location>
        <begin position="4"/>
        <end position="144"/>
    </location>
</feature>
<keyword evidence="12" id="KW-1185">Reference proteome</keyword>
<evidence type="ECO:0000256" key="6">
    <source>
        <dbReference type="ARBA" id="ARBA00022840"/>
    </source>
</evidence>
<dbReference type="HAMAP" id="MF_01438">
    <property type="entry name" value="DisA"/>
    <property type="match status" value="1"/>
</dbReference>
<keyword evidence="3" id="KW-0548">Nucleotidyltransferase</keyword>
<dbReference type="GO" id="GO:0004016">
    <property type="term" value="F:adenylate cyclase activity"/>
    <property type="evidence" value="ECO:0007669"/>
    <property type="project" value="TreeGrafter"/>
</dbReference>
<comment type="catalytic activity">
    <reaction evidence="1">
        <text>2 ATP = 3',3'-c-di-AMP + 2 diphosphate</text>
        <dbReference type="Rhea" id="RHEA:35655"/>
        <dbReference type="ChEBI" id="CHEBI:30616"/>
        <dbReference type="ChEBI" id="CHEBI:33019"/>
        <dbReference type="ChEBI" id="CHEBI:71500"/>
        <dbReference type="EC" id="2.7.7.85"/>
    </reaction>
</comment>
<keyword evidence="5" id="KW-0227">DNA damage</keyword>
<dbReference type="PANTHER" id="PTHR34185">
    <property type="entry name" value="DIADENYLATE CYCLASE"/>
    <property type="match status" value="1"/>
</dbReference>
<dbReference type="GO" id="GO:0003677">
    <property type="term" value="F:DNA binding"/>
    <property type="evidence" value="ECO:0007669"/>
    <property type="project" value="UniProtKB-KW"/>
</dbReference>
<dbReference type="GO" id="GO:0106408">
    <property type="term" value="F:diadenylate cyclase activity"/>
    <property type="evidence" value="ECO:0007669"/>
    <property type="project" value="UniProtKB-EC"/>
</dbReference>
<dbReference type="InterPro" id="IPR038331">
    <property type="entry name" value="DisA_sf"/>
</dbReference>
<evidence type="ECO:0000256" key="5">
    <source>
        <dbReference type="ARBA" id="ARBA00022763"/>
    </source>
</evidence>
<keyword evidence="9" id="KW-0234">DNA repair</keyword>
<dbReference type="PROSITE" id="PS51794">
    <property type="entry name" value="DAC"/>
    <property type="match status" value="1"/>
</dbReference>
<dbReference type="PANTHER" id="PTHR34185:SF3">
    <property type="entry name" value="DNA INTEGRITY SCANNING PROTEIN DISA"/>
    <property type="match status" value="1"/>
</dbReference>
<evidence type="ECO:0000256" key="8">
    <source>
        <dbReference type="ARBA" id="ARBA00023125"/>
    </source>
</evidence>
<reference evidence="11 12" key="1">
    <citation type="submission" date="2022-11" db="EMBL/GenBank/DDBJ databases">
        <title>Haliovirga abyssi gen. nov., sp. nov., a mesophilic fermentative bacterium isolated from the Iheya North hydrothermal field and the proposal of Haliovirgaceae fam. nov.</title>
        <authorList>
            <person name="Miyazaki U."/>
            <person name="Tame A."/>
            <person name="Miyazaki J."/>
            <person name="Takai K."/>
            <person name="Sawayama S."/>
            <person name="Kitajima M."/>
            <person name="Okamoto A."/>
            <person name="Nakagawa S."/>
        </authorList>
    </citation>
    <scope>NUCLEOTIDE SEQUENCE [LARGE SCALE GENOMIC DNA]</scope>
    <source>
        <strain evidence="11 12">IC12</strain>
    </source>
</reference>
<dbReference type="EMBL" id="AP027059">
    <property type="protein sequence ID" value="BDU50391.1"/>
    <property type="molecule type" value="Genomic_DNA"/>
</dbReference>
<dbReference type="Pfam" id="PF10635">
    <property type="entry name" value="DisA-linker"/>
    <property type="match status" value="1"/>
</dbReference>
<dbReference type="Pfam" id="PF02457">
    <property type="entry name" value="DAC"/>
    <property type="match status" value="1"/>
</dbReference>
<dbReference type="SUPFAM" id="SSF143597">
    <property type="entry name" value="YojJ-like"/>
    <property type="match status" value="1"/>
</dbReference>
<dbReference type="KEGG" id="haby:HLVA_09600"/>